<dbReference type="AlphaFoldDB" id="R3W324"/>
<keyword evidence="5" id="KW-1185">Reference proteome</keyword>
<gene>
    <name evidence="4" type="ORF">UC3_02415</name>
</gene>
<dbReference type="OrthoDB" id="9789954at2"/>
<dbReference type="InterPro" id="IPR018656">
    <property type="entry name" value="DUF2087"/>
</dbReference>
<evidence type="ECO:0000313" key="5">
    <source>
        <dbReference type="Proteomes" id="UP000013785"/>
    </source>
</evidence>
<evidence type="ECO:0000256" key="2">
    <source>
        <dbReference type="ARBA" id="ARBA00023163"/>
    </source>
</evidence>
<dbReference type="InterPro" id="IPR036388">
    <property type="entry name" value="WH-like_DNA-bd_sf"/>
</dbReference>
<dbReference type="InterPro" id="IPR000792">
    <property type="entry name" value="Tscrpt_reg_LuxR_C"/>
</dbReference>
<reference evidence="4 5" key="1">
    <citation type="submission" date="2013-02" db="EMBL/GenBank/DDBJ databases">
        <title>The Genome Sequence of Enterococcus phoeniculicola BAA-412.</title>
        <authorList>
            <consortium name="The Broad Institute Genome Sequencing Platform"/>
            <consortium name="The Broad Institute Genome Sequencing Center for Infectious Disease"/>
            <person name="Earl A.M."/>
            <person name="Gilmore M.S."/>
            <person name="Lebreton F."/>
            <person name="Walker B."/>
            <person name="Young S.K."/>
            <person name="Zeng Q."/>
            <person name="Gargeya S."/>
            <person name="Fitzgerald M."/>
            <person name="Haas B."/>
            <person name="Abouelleil A."/>
            <person name="Alvarado L."/>
            <person name="Arachchi H.M."/>
            <person name="Berlin A.M."/>
            <person name="Chapman S.B."/>
            <person name="Dewar J."/>
            <person name="Goldberg J."/>
            <person name="Griggs A."/>
            <person name="Gujja S."/>
            <person name="Hansen M."/>
            <person name="Howarth C."/>
            <person name="Imamovic A."/>
            <person name="Larimer J."/>
            <person name="McCowan C."/>
            <person name="Murphy C."/>
            <person name="Neiman D."/>
            <person name="Pearson M."/>
            <person name="Priest M."/>
            <person name="Roberts A."/>
            <person name="Saif S."/>
            <person name="Shea T."/>
            <person name="Sisk P."/>
            <person name="Sykes S."/>
            <person name="Wortman J."/>
            <person name="Nusbaum C."/>
            <person name="Birren B."/>
        </authorList>
    </citation>
    <scope>NUCLEOTIDE SEQUENCE [LARGE SCALE GENOMIC DNA]</scope>
    <source>
        <strain evidence="4 5">ATCC BAA-412</strain>
    </source>
</reference>
<dbReference type="SMART" id="SM00421">
    <property type="entry name" value="HTH_LUXR"/>
    <property type="match status" value="1"/>
</dbReference>
<dbReference type="Gene3D" id="1.10.10.10">
    <property type="entry name" value="Winged helix-like DNA-binding domain superfamily/Winged helix DNA-binding domain"/>
    <property type="match status" value="1"/>
</dbReference>
<dbReference type="RefSeq" id="WP_010769059.1">
    <property type="nucleotide sequence ID" value="NZ_ASWE01000001.1"/>
</dbReference>
<dbReference type="PRINTS" id="PR00038">
    <property type="entry name" value="HTHLUXR"/>
</dbReference>
<dbReference type="PROSITE" id="PS50043">
    <property type="entry name" value="HTH_LUXR_2"/>
    <property type="match status" value="1"/>
</dbReference>
<evidence type="ECO:0000256" key="1">
    <source>
        <dbReference type="ARBA" id="ARBA00023015"/>
    </source>
</evidence>
<feature type="domain" description="HTH luxR-type" evidence="3">
    <location>
        <begin position="69"/>
        <end position="134"/>
    </location>
</feature>
<organism evidence="4 5">
    <name type="scientific">Enterococcus phoeniculicola ATCC BAA-412</name>
    <dbReference type="NCBI Taxonomy" id="1158610"/>
    <lineage>
        <taxon>Bacteria</taxon>
        <taxon>Bacillati</taxon>
        <taxon>Bacillota</taxon>
        <taxon>Bacilli</taxon>
        <taxon>Lactobacillales</taxon>
        <taxon>Enterococcaceae</taxon>
        <taxon>Enterococcus</taxon>
    </lineage>
</organism>
<dbReference type="PATRIC" id="fig|1158610.3.peg.2391"/>
<dbReference type="GO" id="GO:0003677">
    <property type="term" value="F:DNA binding"/>
    <property type="evidence" value="ECO:0007669"/>
    <property type="project" value="InterPro"/>
</dbReference>
<dbReference type="eggNOG" id="COG3860">
    <property type="taxonomic scope" value="Bacteria"/>
</dbReference>
<accession>R3W324</accession>
<dbReference type="EMBL" id="AJAT01000017">
    <property type="protein sequence ID" value="EOL42067.1"/>
    <property type="molecule type" value="Genomic_DNA"/>
</dbReference>
<dbReference type="HOGENOM" id="CLU_096125_0_0_9"/>
<dbReference type="Proteomes" id="UP000013785">
    <property type="component" value="Unassembled WGS sequence"/>
</dbReference>
<dbReference type="GO" id="GO:0006355">
    <property type="term" value="P:regulation of DNA-templated transcription"/>
    <property type="evidence" value="ECO:0007669"/>
    <property type="project" value="InterPro"/>
</dbReference>
<dbReference type="SUPFAM" id="SSF46894">
    <property type="entry name" value="C-terminal effector domain of the bipartite response regulators"/>
    <property type="match status" value="1"/>
</dbReference>
<keyword evidence="1" id="KW-0805">Transcription regulation</keyword>
<keyword evidence="2" id="KW-0804">Transcription</keyword>
<dbReference type="Pfam" id="PF09860">
    <property type="entry name" value="DUF2087"/>
    <property type="match status" value="1"/>
</dbReference>
<comment type="caution">
    <text evidence="4">The sequence shown here is derived from an EMBL/GenBank/DDBJ whole genome shotgun (WGS) entry which is preliminary data.</text>
</comment>
<name>R3W324_9ENTE</name>
<dbReference type="STRING" id="154621.RV11_GL003440"/>
<evidence type="ECO:0000313" key="4">
    <source>
        <dbReference type="EMBL" id="EOL42067.1"/>
    </source>
</evidence>
<protein>
    <recommendedName>
        <fullName evidence="3">HTH luxR-type domain-containing protein</fullName>
    </recommendedName>
</protein>
<dbReference type="InterPro" id="IPR016032">
    <property type="entry name" value="Sig_transdc_resp-reg_C-effctor"/>
</dbReference>
<proteinExistence type="predicted"/>
<sequence length="240" mass="27839">MDKSKVYEIADYKEGFTFSDQHYQCLFCGESFEEGVIYKDGELQQTAARAIKRHVATQHDGVLTALLSLPRSFSGLSETQQEVFTLFAQGISDTVIAQRMGISTSTVRNHRFKLKEKERQARVFVAMMSLLSIATPPLPHEGATMIDDRYQITEAERKRVIQTYVDENGFVQQFPSKEKRKIIILGETVKKFDRQKNYSEQAVNEILKQMFTDYVTVRRYLIEYGFMQRTKDGQTYWVHS</sequence>
<evidence type="ECO:0000259" key="3">
    <source>
        <dbReference type="PROSITE" id="PS50043"/>
    </source>
</evidence>
<dbReference type="Pfam" id="PF00196">
    <property type="entry name" value="GerE"/>
    <property type="match status" value="1"/>
</dbReference>